<evidence type="ECO:0000313" key="2">
    <source>
        <dbReference type="EMBL" id="RSL78488.1"/>
    </source>
</evidence>
<name>A0A428RLU2_9HYPO</name>
<feature type="region of interest" description="Disordered" evidence="1">
    <location>
        <begin position="66"/>
        <end position="101"/>
    </location>
</feature>
<reference evidence="2 3" key="1">
    <citation type="submission" date="2017-06" db="EMBL/GenBank/DDBJ databases">
        <title>Comparative genomic analysis of Ambrosia Fusariam Clade fungi.</title>
        <authorList>
            <person name="Stajich J.E."/>
            <person name="Carrillo J."/>
            <person name="Kijimoto T."/>
            <person name="Eskalen A."/>
            <person name="O'Donnell K."/>
            <person name="Kasson M."/>
        </authorList>
    </citation>
    <scope>NUCLEOTIDE SEQUENCE [LARGE SCALE GENOMIC DNA]</scope>
    <source>
        <strain evidence="2 3">NRRL62579</strain>
    </source>
</reference>
<dbReference type="EMBL" id="NKCK01000695">
    <property type="protein sequence ID" value="RSL78488.1"/>
    <property type="molecule type" value="Genomic_DNA"/>
</dbReference>
<gene>
    <name evidence="2" type="ORF">CEP52_017627</name>
</gene>
<evidence type="ECO:0000256" key="1">
    <source>
        <dbReference type="SAM" id="MobiDB-lite"/>
    </source>
</evidence>
<dbReference type="Proteomes" id="UP000287144">
    <property type="component" value="Unassembled WGS sequence"/>
</dbReference>
<keyword evidence="3" id="KW-1185">Reference proteome</keyword>
<accession>A0A428RLU2</accession>
<sequence length="125" mass="13566">AAGFLADLDKAAAFRGRHADIPEDFLSVSSGSSTPLLPGNEDSDDDEVDITISTRIEGYTQAAFAAGRGYSEQNSDEEEDLSRREDWGGFGYDRVPNNYSDDEKVEPRIVVAGIPIPVPQSRAQD</sequence>
<dbReference type="AlphaFoldDB" id="A0A428RLU2"/>
<evidence type="ECO:0000313" key="3">
    <source>
        <dbReference type="Proteomes" id="UP000287144"/>
    </source>
</evidence>
<feature type="region of interest" description="Disordered" evidence="1">
    <location>
        <begin position="24"/>
        <end position="46"/>
    </location>
</feature>
<proteinExistence type="predicted"/>
<comment type="caution">
    <text evidence="2">The sequence shown here is derived from an EMBL/GenBank/DDBJ whole genome shotgun (WGS) entry which is preliminary data.</text>
</comment>
<protein>
    <submittedName>
        <fullName evidence="2">Uncharacterized protein</fullName>
    </submittedName>
</protein>
<feature type="non-terminal residue" evidence="2">
    <location>
        <position position="1"/>
    </location>
</feature>
<organism evidence="2 3">
    <name type="scientific">Fusarium oligoseptatum</name>
    <dbReference type="NCBI Taxonomy" id="2604345"/>
    <lineage>
        <taxon>Eukaryota</taxon>
        <taxon>Fungi</taxon>
        <taxon>Dikarya</taxon>
        <taxon>Ascomycota</taxon>
        <taxon>Pezizomycotina</taxon>
        <taxon>Sordariomycetes</taxon>
        <taxon>Hypocreomycetidae</taxon>
        <taxon>Hypocreales</taxon>
        <taxon>Nectriaceae</taxon>
        <taxon>Fusarium</taxon>
        <taxon>Fusarium solani species complex</taxon>
    </lineage>
</organism>